<dbReference type="PANTHER" id="PTHR42966">
    <property type="entry name" value="N-ACETYLNEURAMINATE SYNTHASE"/>
    <property type="match status" value="1"/>
</dbReference>
<dbReference type="CDD" id="cd11615">
    <property type="entry name" value="SAF_NeuB_like"/>
    <property type="match status" value="1"/>
</dbReference>
<dbReference type="InterPro" id="IPR020007">
    <property type="entry name" value="NeuB/NeuA"/>
</dbReference>
<dbReference type="Gene3D" id="3.20.20.70">
    <property type="entry name" value="Aldolase class I"/>
    <property type="match status" value="1"/>
</dbReference>
<dbReference type="Proteomes" id="UP000012118">
    <property type="component" value="Unassembled WGS sequence"/>
</dbReference>
<gene>
    <name evidence="2" type="primary">neuB</name>
    <name evidence="2" type="ORF">LEP1GSC108_2423</name>
</gene>
<dbReference type="Pfam" id="PF03102">
    <property type="entry name" value="NeuB"/>
    <property type="match status" value="1"/>
</dbReference>
<evidence type="ECO:0000313" key="2">
    <source>
        <dbReference type="EMBL" id="EMN90780.1"/>
    </source>
</evidence>
<dbReference type="InterPro" id="IPR051690">
    <property type="entry name" value="PseI-like"/>
</dbReference>
<evidence type="ECO:0000259" key="1">
    <source>
        <dbReference type="PROSITE" id="PS50844"/>
    </source>
</evidence>
<dbReference type="RefSeq" id="WP_004503102.1">
    <property type="nucleotide sequence ID" value="NZ_AHNU02000039.1"/>
</dbReference>
<name>M6QC34_9LEPT</name>
<dbReference type="EMBL" id="AHNU02000039">
    <property type="protein sequence ID" value="EMN90780.1"/>
    <property type="molecule type" value="Genomic_DNA"/>
</dbReference>
<keyword evidence="3" id="KW-1185">Reference proteome</keyword>
<reference evidence="2 3" key="1">
    <citation type="submission" date="2013-01" db="EMBL/GenBank/DDBJ databases">
        <authorList>
            <person name="Harkins D.M."/>
            <person name="Durkin A.S."/>
            <person name="Brinkac L.M."/>
            <person name="Haft D.H."/>
            <person name="Selengut J.D."/>
            <person name="Sanka R."/>
            <person name="DePew J."/>
            <person name="Purushe J."/>
            <person name="Chanthongthip A."/>
            <person name="Lattana O."/>
            <person name="Phetsouvanh R."/>
            <person name="Newton P.N."/>
            <person name="Vinetz J.M."/>
            <person name="Sutton G.G."/>
            <person name="Nierman W.C."/>
            <person name="Fouts D.E."/>
        </authorList>
    </citation>
    <scope>NUCLEOTIDE SEQUENCE [LARGE SCALE GENOMIC DNA]</scope>
    <source>
        <strain evidence="2 3">UI 13098</strain>
    </source>
</reference>
<dbReference type="EC" id="2.5.1.56" evidence="2"/>
<dbReference type="PANTHER" id="PTHR42966:SF1">
    <property type="entry name" value="SIALIC ACID SYNTHASE"/>
    <property type="match status" value="1"/>
</dbReference>
<evidence type="ECO:0000313" key="3">
    <source>
        <dbReference type="Proteomes" id="UP000012118"/>
    </source>
</evidence>
<feature type="domain" description="AFP-like" evidence="1">
    <location>
        <begin position="283"/>
        <end position="339"/>
    </location>
</feature>
<sequence length="339" mass="38278">MNRVFIIAEAGVNHNGSLDMAKQLIDIAVEAGVDYVKFQTFKSENVISRKAQKAEYQIHNTRDANESQLEMVKKLEFNEEQHRRLIAHCKLKNIKFLSTPFDLDSINLLEKFNLDFFKIPSGEITNLPYLKKIASINKPVVLSTGMCYLGEIEWAINQLITYGLTRDMITVLHCNTEYPTPIEDVNLSAILSIRESLKTRVGYSDHTLGIEVPIAAVAMGAVLIEKHFTISRALEGPDHPASLEPFELKEMVRAIRNIEKAIGDGIKRPSSSEIKNIAIARKSIHYSKNLKKGQVLTENDLVMKRPGIGVSPMFVENFIGRKLICDVSEEDMLRFSDFN</sequence>
<protein>
    <submittedName>
        <fullName evidence="2">N-acetylneuraminate synthase</fullName>
        <ecNumber evidence="2">2.5.1.56</ecNumber>
    </submittedName>
</protein>
<organism evidence="2 3">
    <name type="scientific">Leptospira weilii str. UI 13098</name>
    <dbReference type="NCBI Taxonomy" id="1088542"/>
    <lineage>
        <taxon>Bacteria</taxon>
        <taxon>Pseudomonadati</taxon>
        <taxon>Spirochaetota</taxon>
        <taxon>Spirochaetia</taxon>
        <taxon>Leptospirales</taxon>
        <taxon>Leptospiraceae</taxon>
        <taxon>Leptospira</taxon>
    </lineage>
</organism>
<dbReference type="NCBIfam" id="TIGR03569">
    <property type="entry name" value="NeuB_NnaB"/>
    <property type="match status" value="1"/>
</dbReference>
<comment type="caution">
    <text evidence="2">The sequence shown here is derived from an EMBL/GenBank/DDBJ whole genome shotgun (WGS) entry which is preliminary data.</text>
</comment>
<dbReference type="InterPro" id="IPR013785">
    <property type="entry name" value="Aldolase_TIM"/>
</dbReference>
<dbReference type="GO" id="GO:0016051">
    <property type="term" value="P:carbohydrate biosynthetic process"/>
    <property type="evidence" value="ECO:0007669"/>
    <property type="project" value="InterPro"/>
</dbReference>
<dbReference type="InterPro" id="IPR036732">
    <property type="entry name" value="AFP_Neu5c_C_sf"/>
</dbReference>
<keyword evidence="2" id="KW-0808">Transferase</keyword>
<dbReference type="InterPro" id="IPR013132">
    <property type="entry name" value="PseI/NeuA/B-like_N"/>
</dbReference>
<dbReference type="InterPro" id="IPR057736">
    <property type="entry name" value="SAF_PseI/NeuA/NeuB"/>
</dbReference>
<proteinExistence type="predicted"/>
<accession>M6QC34</accession>
<dbReference type="InterPro" id="IPR006190">
    <property type="entry name" value="SAF_AFP_Neu5Ac"/>
</dbReference>
<dbReference type="SUPFAM" id="SSF51269">
    <property type="entry name" value="AFP III-like domain"/>
    <property type="match status" value="1"/>
</dbReference>
<dbReference type="Gene3D" id="3.90.1210.10">
    <property type="entry name" value="Antifreeze-like/N-acetylneuraminic acid synthase C-terminal domain"/>
    <property type="match status" value="1"/>
</dbReference>
<dbReference type="AlphaFoldDB" id="M6QC34"/>
<dbReference type="GO" id="GO:0050462">
    <property type="term" value="F:N-acetylneuraminate synthase activity"/>
    <property type="evidence" value="ECO:0007669"/>
    <property type="project" value="UniProtKB-EC"/>
</dbReference>
<dbReference type="GO" id="GO:0047444">
    <property type="term" value="F:N-acylneuraminate-9-phosphate synthase activity"/>
    <property type="evidence" value="ECO:0007669"/>
    <property type="project" value="TreeGrafter"/>
</dbReference>
<dbReference type="PROSITE" id="PS50844">
    <property type="entry name" value="AFP_LIKE"/>
    <property type="match status" value="1"/>
</dbReference>
<dbReference type="InterPro" id="IPR013974">
    <property type="entry name" value="SAF"/>
</dbReference>
<dbReference type="Pfam" id="PF08666">
    <property type="entry name" value="SAF"/>
    <property type="match status" value="1"/>
</dbReference>
<dbReference type="SUPFAM" id="SSF51569">
    <property type="entry name" value="Aldolase"/>
    <property type="match status" value="1"/>
</dbReference>